<evidence type="ECO:0000313" key="2">
    <source>
        <dbReference type="WBParaSite" id="L893_g4333.t1"/>
    </source>
</evidence>
<organism evidence="1 2">
    <name type="scientific">Steinernema glaseri</name>
    <dbReference type="NCBI Taxonomy" id="37863"/>
    <lineage>
        <taxon>Eukaryota</taxon>
        <taxon>Metazoa</taxon>
        <taxon>Ecdysozoa</taxon>
        <taxon>Nematoda</taxon>
        <taxon>Chromadorea</taxon>
        <taxon>Rhabditida</taxon>
        <taxon>Tylenchina</taxon>
        <taxon>Panagrolaimomorpha</taxon>
        <taxon>Strongyloidoidea</taxon>
        <taxon>Steinernematidae</taxon>
        <taxon>Steinernema</taxon>
    </lineage>
</organism>
<keyword evidence="1" id="KW-1185">Reference proteome</keyword>
<sequence>MLQHKAKTMQIDMDSKRHVKDTALFSGVLLVAKLVDIVMVTTESMIRAIYENNYEIMKDLSKKQPFLQCGTPPHRTSWFGFVSYFTLVEERRLPFKIFQELELLLSIATYTDSSKYPL</sequence>
<protein>
    <submittedName>
        <fullName evidence="2">Reverse transcriptase Ty1/copia-type domain-containing protein</fullName>
    </submittedName>
</protein>
<dbReference type="WBParaSite" id="L893_g4333.t1">
    <property type="protein sequence ID" value="L893_g4333.t1"/>
    <property type="gene ID" value="L893_g4333"/>
</dbReference>
<dbReference type="AlphaFoldDB" id="A0A1I8ACF4"/>
<accession>A0A1I8ACF4</accession>
<evidence type="ECO:0000313" key="1">
    <source>
        <dbReference type="Proteomes" id="UP000095287"/>
    </source>
</evidence>
<proteinExistence type="predicted"/>
<dbReference type="Proteomes" id="UP000095287">
    <property type="component" value="Unplaced"/>
</dbReference>
<reference evidence="2" key="1">
    <citation type="submission" date="2016-11" db="UniProtKB">
        <authorList>
            <consortium name="WormBaseParasite"/>
        </authorList>
    </citation>
    <scope>IDENTIFICATION</scope>
</reference>
<name>A0A1I8ACF4_9BILA</name>